<dbReference type="AlphaFoldDB" id="A0A7Y8GS59"/>
<evidence type="ECO:0000313" key="3">
    <source>
        <dbReference type="Proteomes" id="UP000545507"/>
    </source>
</evidence>
<sequence>MKNTTCFPGSADERGEATHSTQADMSVKLDDLVLAYEGVSAGAGGDNEACVCPASRAIHCFEAGVPVDPDSPVLAALEESCGPGMRSRKRP</sequence>
<evidence type="ECO:0000313" key="2">
    <source>
        <dbReference type="EMBL" id="NWF43881.1"/>
    </source>
</evidence>
<proteinExistence type="predicted"/>
<comment type="caution">
    <text evidence="2">The sequence shown here is derived from an EMBL/GenBank/DDBJ whole genome shotgun (WGS) entry which is preliminary data.</text>
</comment>
<reference evidence="2 3" key="1">
    <citation type="submission" date="2019-09" db="EMBL/GenBank/DDBJ databases">
        <title>Hydrogenophaga aromatica sp. nov., isolated from a para-xylene-degrading enrichment culture.</title>
        <authorList>
            <person name="Tancsics A."/>
            <person name="Banerjee S."/>
        </authorList>
    </citation>
    <scope>NUCLEOTIDE SEQUENCE [LARGE SCALE GENOMIC DNA]</scope>
    <source>
        <strain evidence="2 3">D2P1</strain>
    </source>
</reference>
<feature type="region of interest" description="Disordered" evidence="1">
    <location>
        <begin position="1"/>
        <end position="23"/>
    </location>
</feature>
<name>A0A7Y8GS59_9BURK</name>
<organism evidence="2 3">
    <name type="scientific">Hydrogenophaga aromaticivorans</name>
    <dbReference type="NCBI Taxonomy" id="2610898"/>
    <lineage>
        <taxon>Bacteria</taxon>
        <taxon>Pseudomonadati</taxon>
        <taxon>Pseudomonadota</taxon>
        <taxon>Betaproteobacteria</taxon>
        <taxon>Burkholderiales</taxon>
        <taxon>Comamonadaceae</taxon>
        <taxon>Hydrogenophaga</taxon>
    </lineage>
</organism>
<evidence type="ECO:0000256" key="1">
    <source>
        <dbReference type="SAM" id="MobiDB-lite"/>
    </source>
</evidence>
<protein>
    <submittedName>
        <fullName evidence="2">Uncharacterized protein</fullName>
    </submittedName>
</protein>
<gene>
    <name evidence="2" type="ORF">F3K02_01235</name>
</gene>
<dbReference type="Proteomes" id="UP000545507">
    <property type="component" value="Unassembled WGS sequence"/>
</dbReference>
<dbReference type="RefSeq" id="WP_210829822.1">
    <property type="nucleotide sequence ID" value="NZ_JAGPWB010000079.1"/>
</dbReference>
<dbReference type="EMBL" id="VYGV01000001">
    <property type="protein sequence ID" value="NWF43881.1"/>
    <property type="molecule type" value="Genomic_DNA"/>
</dbReference>
<accession>A0A7Y8GS59</accession>
<keyword evidence="3" id="KW-1185">Reference proteome</keyword>